<dbReference type="CDD" id="cd04186">
    <property type="entry name" value="GT_2_like_c"/>
    <property type="match status" value="1"/>
</dbReference>
<organism evidence="2 3">
    <name type="scientific">Ruegeria atlantica</name>
    <dbReference type="NCBI Taxonomy" id="81569"/>
    <lineage>
        <taxon>Bacteria</taxon>
        <taxon>Pseudomonadati</taxon>
        <taxon>Pseudomonadota</taxon>
        <taxon>Alphaproteobacteria</taxon>
        <taxon>Rhodobacterales</taxon>
        <taxon>Roseobacteraceae</taxon>
        <taxon>Ruegeria</taxon>
    </lineage>
</organism>
<dbReference type="SUPFAM" id="SSF53448">
    <property type="entry name" value="Nucleotide-diphospho-sugar transferases"/>
    <property type="match status" value="1"/>
</dbReference>
<feature type="domain" description="Glycosyltransferase 2-like" evidence="1">
    <location>
        <begin position="21"/>
        <end position="163"/>
    </location>
</feature>
<dbReference type="GeneID" id="55494408"/>
<dbReference type="Pfam" id="PF00535">
    <property type="entry name" value="Glycos_transf_2"/>
    <property type="match status" value="1"/>
</dbReference>
<dbReference type="InterPro" id="IPR029044">
    <property type="entry name" value="Nucleotide-diphossugar_trans"/>
</dbReference>
<dbReference type="Gene3D" id="3.90.550.10">
    <property type="entry name" value="Spore Coat Polysaccharide Biosynthesis Protein SpsA, Chain A"/>
    <property type="match status" value="1"/>
</dbReference>
<dbReference type="EMBL" id="CYPU01000055">
    <property type="protein sequence ID" value="CUH49053.1"/>
    <property type="molecule type" value="Genomic_DNA"/>
</dbReference>
<reference evidence="2 3" key="1">
    <citation type="submission" date="2015-09" db="EMBL/GenBank/DDBJ databases">
        <authorList>
            <consortium name="Swine Surveillance"/>
        </authorList>
    </citation>
    <scope>NUCLEOTIDE SEQUENCE [LARGE SCALE GENOMIC DNA]</scope>
    <source>
        <strain evidence="2 3">CECT 4292</strain>
    </source>
</reference>
<dbReference type="EC" id="2.4.1.289" evidence="2"/>
<sequence>MIRLSINLWKSFVSAFEPKVTIIVVSYNTREMTLECLRSVQAETHVPYELIVVDNTSTDGSAEAIAHEFRNITLLAEEDNHGFAKANNIAAERANGEYILLLNPDTVVLDGAIDKLVTFAEARPDAGVWGGRTLYGDRSLNPTSCWRRMSLWNIFCRTFGLTGIFPNSPVFHSEAYGGWDRSTERLVDIVTGCFLLIKREDWKALGGFDLTFFMYGEEADLCLRAAQTLGASPRMTPDAVIIHYGGASEKVRSDKMVRLLRAKSELISRHIPGWQRPLAKALFAFWPLNRRLAYSVLRPDEDNAQVWSEIWKRRQEWRRGFSD</sequence>
<keyword evidence="2" id="KW-0328">Glycosyltransferase</keyword>
<dbReference type="RefSeq" id="WP_058278520.1">
    <property type="nucleotide sequence ID" value="NZ_CYPU01000055.1"/>
</dbReference>
<proteinExistence type="predicted"/>
<evidence type="ECO:0000259" key="1">
    <source>
        <dbReference type="Pfam" id="PF00535"/>
    </source>
</evidence>
<dbReference type="PANTHER" id="PTHR43179:SF7">
    <property type="entry name" value="RHAMNOSYLTRANSFERASE WBBL"/>
    <property type="match status" value="1"/>
</dbReference>
<keyword evidence="2" id="KW-0808">Transferase</keyword>
<gene>
    <name evidence="2" type="primary">wbbL</name>
    <name evidence="2" type="ORF">RUA4292_03247</name>
</gene>
<dbReference type="GO" id="GO:0102096">
    <property type="term" value="F:decaprenyl-N-acetyl-alpha-D-glucosaminyl-pyrophosphate:dTDP-alpha-L-rhamnose rhamnosyltransferase activity"/>
    <property type="evidence" value="ECO:0007669"/>
    <property type="project" value="UniProtKB-EC"/>
</dbReference>
<dbReference type="PANTHER" id="PTHR43179">
    <property type="entry name" value="RHAMNOSYLTRANSFERASE WBBL"/>
    <property type="match status" value="1"/>
</dbReference>
<protein>
    <submittedName>
        <fullName evidence="2">N-acetylglucosaminyl-diphospho-decaprenol L-rhamnosyltransferase</fullName>
        <ecNumber evidence="2">2.4.1.289</ecNumber>
    </submittedName>
</protein>
<name>A0A0P1EFX3_9RHOB</name>
<dbReference type="OrthoDB" id="9771846at2"/>
<accession>A0A0P1EFX3</accession>
<dbReference type="Proteomes" id="UP000050783">
    <property type="component" value="Unassembled WGS sequence"/>
</dbReference>
<dbReference type="AlphaFoldDB" id="A0A0P1EFX3"/>
<dbReference type="InterPro" id="IPR001173">
    <property type="entry name" value="Glyco_trans_2-like"/>
</dbReference>
<evidence type="ECO:0000313" key="2">
    <source>
        <dbReference type="EMBL" id="CUH49053.1"/>
    </source>
</evidence>
<evidence type="ECO:0000313" key="3">
    <source>
        <dbReference type="Proteomes" id="UP000050783"/>
    </source>
</evidence>